<keyword evidence="3 4" id="KW-0408">Iron</keyword>
<dbReference type="EMBL" id="ML978719">
    <property type="protein sequence ID" value="KAF2087657.1"/>
    <property type="molecule type" value="Genomic_DNA"/>
</dbReference>
<comment type="similarity">
    <text evidence="5">Belongs to the cytochrome P450 family.</text>
</comment>
<evidence type="ECO:0000256" key="4">
    <source>
        <dbReference type="PIRSR" id="PIRSR602401-1"/>
    </source>
</evidence>
<proteinExistence type="inferred from homology"/>
<comment type="cofactor">
    <cofactor evidence="1 4">
        <name>heme</name>
        <dbReference type="ChEBI" id="CHEBI:30413"/>
    </cofactor>
</comment>
<evidence type="ECO:0000256" key="2">
    <source>
        <dbReference type="ARBA" id="ARBA00022723"/>
    </source>
</evidence>
<sequence>MDSTLDLKSSAVLSKLTAGNVFLGLVAFVVFKLLHQIIHYRFVHPLSRFPGPFWASVTRLWIAYHNLKEDECQVELDLHKKYGPVVRITPTLLLVTDSKKLPEIYNRHANKSKHYITGSFGKTESLFNMQDSKTHAHFRKVAAAPYSFTNIKKMEPLIDDRMRHWVSRIDDLFAKTGDKFDFAPWAVYMAYDIISEVGFGAPFGFIEAGSDVSGLIQGFHDGLVPFGLMARLYPFTNWVKSTRFGEKYLVASSEQDSGIGTLMRFRDRLIEQRHKDIEAGATNGRIDLLQTFIDARDDEGKPLDPEYIKAEILLVLLAGADTTGTAFQAMMIHVLSNPDVYDKLMAELDAVTRAGLLSEMPQYMEVQDHCPYYVACLKESMRLNPSAPNIFPRLVGKGGMDLYGQYVPEGMEVTCNPWLVHRDRAVYGDDAEAFRPERWLESEEKAKEYNKYNMGFGYGARICLGRTIAEMELYKAPLQFFRTFRPKMENPAEPGKYLVKGGVSYFTDMWMTLERRAPVV</sequence>
<dbReference type="PRINTS" id="PR00385">
    <property type="entry name" value="P450"/>
</dbReference>
<keyword evidence="8" id="KW-1185">Reference proteome</keyword>
<dbReference type="InterPro" id="IPR050121">
    <property type="entry name" value="Cytochrome_P450_monoxygenase"/>
</dbReference>
<dbReference type="InterPro" id="IPR017972">
    <property type="entry name" value="Cyt_P450_CS"/>
</dbReference>
<dbReference type="PANTHER" id="PTHR24305:SF85">
    <property type="entry name" value="P450, PUTATIVE (EUROFUNG)-RELATED"/>
    <property type="match status" value="1"/>
</dbReference>
<evidence type="ECO:0000256" key="5">
    <source>
        <dbReference type="RuleBase" id="RU000461"/>
    </source>
</evidence>
<evidence type="ECO:0000256" key="1">
    <source>
        <dbReference type="ARBA" id="ARBA00001971"/>
    </source>
</evidence>
<evidence type="ECO:0000256" key="6">
    <source>
        <dbReference type="SAM" id="Phobius"/>
    </source>
</evidence>
<accession>A0A9P4HWE1</accession>
<dbReference type="SUPFAM" id="SSF48264">
    <property type="entry name" value="Cytochrome P450"/>
    <property type="match status" value="1"/>
</dbReference>
<dbReference type="GO" id="GO:0020037">
    <property type="term" value="F:heme binding"/>
    <property type="evidence" value="ECO:0007669"/>
    <property type="project" value="InterPro"/>
</dbReference>
<evidence type="ECO:0000313" key="7">
    <source>
        <dbReference type="EMBL" id="KAF2087657.1"/>
    </source>
</evidence>
<comment type="caution">
    <text evidence="7">The sequence shown here is derived from an EMBL/GenBank/DDBJ whole genome shotgun (WGS) entry which is preliminary data.</text>
</comment>
<keyword evidence="5" id="KW-0560">Oxidoreductase</keyword>
<evidence type="ECO:0000256" key="3">
    <source>
        <dbReference type="ARBA" id="ARBA00023004"/>
    </source>
</evidence>
<dbReference type="Proteomes" id="UP000799776">
    <property type="component" value="Unassembled WGS sequence"/>
</dbReference>
<protein>
    <submittedName>
        <fullName evidence="7">Flavonoid 3',5'-hydroxylase</fullName>
    </submittedName>
</protein>
<dbReference type="GO" id="GO:0004497">
    <property type="term" value="F:monooxygenase activity"/>
    <property type="evidence" value="ECO:0007669"/>
    <property type="project" value="UniProtKB-KW"/>
</dbReference>
<name>A0A9P4HWE1_9PEZI</name>
<dbReference type="PRINTS" id="PR00463">
    <property type="entry name" value="EP450I"/>
</dbReference>
<feature type="transmembrane region" description="Helical" evidence="6">
    <location>
        <begin position="12"/>
        <end position="34"/>
    </location>
</feature>
<dbReference type="PANTHER" id="PTHR24305">
    <property type="entry name" value="CYTOCHROME P450"/>
    <property type="match status" value="1"/>
</dbReference>
<dbReference type="Gene3D" id="1.10.630.10">
    <property type="entry name" value="Cytochrome P450"/>
    <property type="match status" value="1"/>
</dbReference>
<gene>
    <name evidence="7" type="ORF">K490DRAFT_41191</name>
</gene>
<dbReference type="OrthoDB" id="3934656at2759"/>
<dbReference type="PROSITE" id="PS00086">
    <property type="entry name" value="CYTOCHROME_P450"/>
    <property type="match status" value="1"/>
</dbReference>
<keyword evidence="2 4" id="KW-0479">Metal-binding</keyword>
<dbReference type="Pfam" id="PF00067">
    <property type="entry name" value="p450"/>
    <property type="match status" value="1"/>
</dbReference>
<keyword evidence="5" id="KW-0503">Monooxygenase</keyword>
<dbReference type="GO" id="GO:0016705">
    <property type="term" value="F:oxidoreductase activity, acting on paired donors, with incorporation or reduction of molecular oxygen"/>
    <property type="evidence" value="ECO:0007669"/>
    <property type="project" value="InterPro"/>
</dbReference>
<keyword evidence="6" id="KW-0812">Transmembrane</keyword>
<dbReference type="AlphaFoldDB" id="A0A9P4HWE1"/>
<dbReference type="CDD" id="cd11060">
    <property type="entry name" value="CYP57A1-like"/>
    <property type="match status" value="1"/>
</dbReference>
<reference evidence="7" key="1">
    <citation type="journal article" date="2020" name="Stud. Mycol.">
        <title>101 Dothideomycetes genomes: a test case for predicting lifestyles and emergence of pathogens.</title>
        <authorList>
            <person name="Haridas S."/>
            <person name="Albert R."/>
            <person name="Binder M."/>
            <person name="Bloem J."/>
            <person name="Labutti K."/>
            <person name="Salamov A."/>
            <person name="Andreopoulos B."/>
            <person name="Baker S."/>
            <person name="Barry K."/>
            <person name="Bills G."/>
            <person name="Bluhm B."/>
            <person name="Cannon C."/>
            <person name="Castanera R."/>
            <person name="Culley D."/>
            <person name="Daum C."/>
            <person name="Ezra D."/>
            <person name="Gonzalez J."/>
            <person name="Henrissat B."/>
            <person name="Kuo A."/>
            <person name="Liang C."/>
            <person name="Lipzen A."/>
            <person name="Lutzoni F."/>
            <person name="Magnuson J."/>
            <person name="Mondo S."/>
            <person name="Nolan M."/>
            <person name="Ohm R."/>
            <person name="Pangilinan J."/>
            <person name="Park H.-J."/>
            <person name="Ramirez L."/>
            <person name="Alfaro M."/>
            <person name="Sun H."/>
            <person name="Tritt A."/>
            <person name="Yoshinaga Y."/>
            <person name="Zwiers L.-H."/>
            <person name="Turgeon B."/>
            <person name="Goodwin S."/>
            <person name="Spatafora J."/>
            <person name="Crous P."/>
            <person name="Grigoriev I."/>
        </authorList>
    </citation>
    <scope>NUCLEOTIDE SEQUENCE</scope>
    <source>
        <strain evidence="7">CBS 121410</strain>
    </source>
</reference>
<dbReference type="GO" id="GO:0005506">
    <property type="term" value="F:iron ion binding"/>
    <property type="evidence" value="ECO:0007669"/>
    <property type="project" value="InterPro"/>
</dbReference>
<keyword evidence="4 5" id="KW-0349">Heme</keyword>
<organism evidence="7 8">
    <name type="scientific">Saccharata proteae CBS 121410</name>
    <dbReference type="NCBI Taxonomy" id="1314787"/>
    <lineage>
        <taxon>Eukaryota</taxon>
        <taxon>Fungi</taxon>
        <taxon>Dikarya</taxon>
        <taxon>Ascomycota</taxon>
        <taxon>Pezizomycotina</taxon>
        <taxon>Dothideomycetes</taxon>
        <taxon>Dothideomycetes incertae sedis</taxon>
        <taxon>Botryosphaeriales</taxon>
        <taxon>Saccharataceae</taxon>
        <taxon>Saccharata</taxon>
    </lineage>
</organism>
<keyword evidence="6" id="KW-1133">Transmembrane helix</keyword>
<feature type="binding site" description="axial binding residue" evidence="4">
    <location>
        <position position="463"/>
    </location>
    <ligand>
        <name>heme</name>
        <dbReference type="ChEBI" id="CHEBI:30413"/>
    </ligand>
    <ligandPart>
        <name>Fe</name>
        <dbReference type="ChEBI" id="CHEBI:18248"/>
    </ligandPart>
</feature>
<dbReference type="InterPro" id="IPR036396">
    <property type="entry name" value="Cyt_P450_sf"/>
</dbReference>
<dbReference type="InterPro" id="IPR001128">
    <property type="entry name" value="Cyt_P450"/>
</dbReference>
<evidence type="ECO:0000313" key="8">
    <source>
        <dbReference type="Proteomes" id="UP000799776"/>
    </source>
</evidence>
<keyword evidence="6" id="KW-0472">Membrane</keyword>
<dbReference type="InterPro" id="IPR002401">
    <property type="entry name" value="Cyt_P450_E_grp-I"/>
</dbReference>